<protein>
    <submittedName>
        <fullName evidence="1">Uncharacterized protein</fullName>
    </submittedName>
</protein>
<proteinExistence type="predicted"/>
<sequence>MDESVVPDEPSSVLLCRYFGLNAGDVLDNPIAANVPAGDPANRSWSRSGELAFARELGTAERVALVDALRGPGIGGTQGGVSNCPAATGALAVVILRYDNAAPVAVSIELDGCRSVSNGSFHLRSAMAGDAAASLGP</sequence>
<reference evidence="1 2" key="1">
    <citation type="submission" date="2019-11" db="EMBL/GenBank/DDBJ databases">
        <authorList>
            <person name="Jiang L.-Q."/>
        </authorList>
    </citation>
    <scope>NUCLEOTIDE SEQUENCE [LARGE SCALE GENOMIC DNA]</scope>
    <source>
        <strain evidence="1 2">YIM 132087</strain>
    </source>
</reference>
<evidence type="ECO:0000313" key="2">
    <source>
        <dbReference type="Proteomes" id="UP000460221"/>
    </source>
</evidence>
<dbReference type="EMBL" id="WLYK01000001">
    <property type="protein sequence ID" value="MTD12824.1"/>
    <property type="molecule type" value="Genomic_DNA"/>
</dbReference>
<gene>
    <name evidence="1" type="ORF">GIS00_02545</name>
</gene>
<comment type="caution">
    <text evidence="1">The sequence shown here is derived from an EMBL/GenBank/DDBJ whole genome shotgun (WGS) entry which is preliminary data.</text>
</comment>
<evidence type="ECO:0000313" key="1">
    <source>
        <dbReference type="EMBL" id="MTD12824.1"/>
    </source>
</evidence>
<name>A0A7K1FIV2_9ACTN</name>
<accession>A0A7K1FIV2</accession>
<keyword evidence="2" id="KW-1185">Reference proteome</keyword>
<dbReference type="Proteomes" id="UP000460221">
    <property type="component" value="Unassembled WGS sequence"/>
</dbReference>
<dbReference type="RefSeq" id="WP_154766817.1">
    <property type="nucleotide sequence ID" value="NZ_WLYK01000001.1"/>
</dbReference>
<organism evidence="1 2">
    <name type="scientific">Nakamurella alba</name>
    <dbReference type="NCBI Taxonomy" id="2665158"/>
    <lineage>
        <taxon>Bacteria</taxon>
        <taxon>Bacillati</taxon>
        <taxon>Actinomycetota</taxon>
        <taxon>Actinomycetes</taxon>
        <taxon>Nakamurellales</taxon>
        <taxon>Nakamurellaceae</taxon>
        <taxon>Nakamurella</taxon>
    </lineage>
</organism>
<dbReference type="AlphaFoldDB" id="A0A7K1FIV2"/>